<dbReference type="PANTHER" id="PTHR11017:SF271">
    <property type="entry name" value="DISEASE RESISTANCE PROTEIN (TIR-NBS-LRR CLASS) FAMILY"/>
    <property type="match status" value="1"/>
</dbReference>
<evidence type="ECO:0000313" key="7">
    <source>
        <dbReference type="Proteomes" id="UP001415857"/>
    </source>
</evidence>
<dbReference type="Gene3D" id="1.10.8.430">
    <property type="entry name" value="Helical domain of apoptotic protease-activating factors"/>
    <property type="match status" value="1"/>
</dbReference>
<gene>
    <name evidence="6" type="ORF">L1049_001339</name>
</gene>
<dbReference type="InterPro" id="IPR035897">
    <property type="entry name" value="Toll_tir_struct_dom_sf"/>
</dbReference>
<evidence type="ECO:0000256" key="3">
    <source>
        <dbReference type="ARBA" id="ARBA00022821"/>
    </source>
</evidence>
<evidence type="ECO:0000256" key="4">
    <source>
        <dbReference type="ARBA" id="ARBA00023027"/>
    </source>
</evidence>
<dbReference type="FunFam" id="3.40.50.10140:FF:000007">
    <property type="entry name" value="Disease resistance protein (TIR-NBS-LRR class)"/>
    <property type="match status" value="1"/>
</dbReference>
<keyword evidence="4" id="KW-0520">NAD</keyword>
<dbReference type="SUPFAM" id="SSF46785">
    <property type="entry name" value="Winged helix' DNA-binding domain"/>
    <property type="match status" value="1"/>
</dbReference>
<dbReference type="InterPro" id="IPR036390">
    <property type="entry name" value="WH_DNA-bd_sf"/>
</dbReference>
<dbReference type="GO" id="GO:0006952">
    <property type="term" value="P:defense response"/>
    <property type="evidence" value="ECO:0007669"/>
    <property type="project" value="UniProtKB-KW"/>
</dbReference>
<dbReference type="Gene3D" id="3.40.50.10140">
    <property type="entry name" value="Toll/interleukin-1 receptor homology (TIR) domain"/>
    <property type="match status" value="1"/>
</dbReference>
<dbReference type="InterPro" id="IPR002182">
    <property type="entry name" value="NB-ARC"/>
</dbReference>
<dbReference type="GO" id="GO:0007165">
    <property type="term" value="P:signal transduction"/>
    <property type="evidence" value="ECO:0007669"/>
    <property type="project" value="InterPro"/>
</dbReference>
<dbReference type="GO" id="GO:0043531">
    <property type="term" value="F:ADP binding"/>
    <property type="evidence" value="ECO:0007669"/>
    <property type="project" value="InterPro"/>
</dbReference>
<dbReference type="Pfam" id="PF00931">
    <property type="entry name" value="NB-ARC"/>
    <property type="match status" value="1"/>
</dbReference>
<dbReference type="Pfam" id="PF23282">
    <property type="entry name" value="WHD_ROQ1"/>
    <property type="match status" value="1"/>
</dbReference>
<evidence type="ECO:0000313" key="6">
    <source>
        <dbReference type="EMBL" id="KAK9269563.1"/>
    </source>
</evidence>
<dbReference type="EMBL" id="JBBPBK010000015">
    <property type="protein sequence ID" value="KAK9269563.1"/>
    <property type="molecule type" value="Genomic_DNA"/>
</dbReference>
<accession>A0AAP0R624</accession>
<dbReference type="PROSITE" id="PS50104">
    <property type="entry name" value="TIR"/>
    <property type="match status" value="1"/>
</dbReference>
<dbReference type="AlphaFoldDB" id="A0AAP0R624"/>
<sequence length="537" mass="62105">MATKKIHEASSSSSRRWSYDVFLSFRGEDTRKNFTDHLYFALKNAEVNVFRDDEELPRGEYIEPELLKAIEGSRISVIVFSTNYAASRWCLEELVKIMECRQTVQQLVLPLFYSVDPSDVRKQTGSFAEAFAKHEERFKAEMDKVLRWRAALTEAGNLSGFHFADGYEAKFIKKIVEEILNHLNNTYLNVPVFQVGLHYRLQQLISLLSVGSNDVRIIGICAMGGMGKTTIAKVVYNHFFRCFEGKCFLENVREISMQPNGQINLQEQFLSDILKTKKIKVSNVSRGINVIKERLCNRRVLVILDDVDQLEQLSTLAIKRDWFGLGSRIIITTRDMHLLKWIEVDYIYMVNQLDDDESLGLFSWHAFKQSHPKEDYVELSKDVIDYCKGLPLALEVLGSFLFERSVLEWKSALAKLKRIPPNQIQKKLRISFDALEDDKEKNIFLDIACFFIGMDKDYAIKILDGCGFYAEIGISVLIRRCLLVINEKNKLTMHDLLQDMGREIVRQESPKNLGNCSRLWFHDDVLDVLKKHTVRPK</sequence>
<keyword evidence="7" id="KW-1185">Reference proteome</keyword>
<evidence type="ECO:0000259" key="5">
    <source>
        <dbReference type="PROSITE" id="PS50104"/>
    </source>
</evidence>
<feature type="domain" description="TIR" evidence="5">
    <location>
        <begin position="17"/>
        <end position="183"/>
    </location>
</feature>
<protein>
    <recommendedName>
        <fullName evidence="5">TIR domain-containing protein</fullName>
    </recommendedName>
</protein>
<dbReference type="SUPFAM" id="SSF52200">
    <property type="entry name" value="Toll/Interleukin receptor TIR domain"/>
    <property type="match status" value="1"/>
</dbReference>
<evidence type="ECO:0000256" key="2">
    <source>
        <dbReference type="ARBA" id="ARBA00022737"/>
    </source>
</evidence>
<dbReference type="Pfam" id="PF01582">
    <property type="entry name" value="TIR"/>
    <property type="match status" value="1"/>
</dbReference>
<keyword evidence="3" id="KW-0611">Plant defense</keyword>
<dbReference type="Gene3D" id="3.40.50.300">
    <property type="entry name" value="P-loop containing nucleotide triphosphate hydrolases"/>
    <property type="match status" value="1"/>
</dbReference>
<dbReference type="InterPro" id="IPR027417">
    <property type="entry name" value="P-loop_NTPase"/>
</dbReference>
<proteinExistence type="predicted"/>
<dbReference type="InterPro" id="IPR000157">
    <property type="entry name" value="TIR_dom"/>
</dbReference>
<dbReference type="InterPro" id="IPR042197">
    <property type="entry name" value="Apaf_helical"/>
</dbReference>
<dbReference type="InterPro" id="IPR058192">
    <property type="entry name" value="WHD_ROQ1-like"/>
</dbReference>
<dbReference type="PANTHER" id="PTHR11017">
    <property type="entry name" value="LEUCINE-RICH REPEAT-CONTAINING PROTEIN"/>
    <property type="match status" value="1"/>
</dbReference>
<dbReference type="SMART" id="SM00255">
    <property type="entry name" value="TIR"/>
    <property type="match status" value="1"/>
</dbReference>
<comment type="caution">
    <text evidence="6">The sequence shown here is derived from an EMBL/GenBank/DDBJ whole genome shotgun (WGS) entry which is preliminary data.</text>
</comment>
<dbReference type="SUPFAM" id="SSF52540">
    <property type="entry name" value="P-loop containing nucleoside triphosphate hydrolases"/>
    <property type="match status" value="1"/>
</dbReference>
<dbReference type="InterPro" id="IPR044974">
    <property type="entry name" value="Disease_R_plants"/>
</dbReference>
<dbReference type="Proteomes" id="UP001415857">
    <property type="component" value="Unassembled WGS sequence"/>
</dbReference>
<keyword evidence="1" id="KW-0433">Leucine-rich repeat</keyword>
<organism evidence="6 7">
    <name type="scientific">Liquidambar formosana</name>
    <name type="common">Formosan gum</name>
    <dbReference type="NCBI Taxonomy" id="63359"/>
    <lineage>
        <taxon>Eukaryota</taxon>
        <taxon>Viridiplantae</taxon>
        <taxon>Streptophyta</taxon>
        <taxon>Embryophyta</taxon>
        <taxon>Tracheophyta</taxon>
        <taxon>Spermatophyta</taxon>
        <taxon>Magnoliopsida</taxon>
        <taxon>eudicotyledons</taxon>
        <taxon>Gunneridae</taxon>
        <taxon>Pentapetalae</taxon>
        <taxon>Saxifragales</taxon>
        <taxon>Altingiaceae</taxon>
        <taxon>Liquidambar</taxon>
    </lineage>
</organism>
<keyword evidence="2" id="KW-0677">Repeat</keyword>
<name>A0AAP0R624_LIQFO</name>
<evidence type="ECO:0000256" key="1">
    <source>
        <dbReference type="ARBA" id="ARBA00022614"/>
    </source>
</evidence>
<dbReference type="PRINTS" id="PR00364">
    <property type="entry name" value="DISEASERSIST"/>
</dbReference>
<reference evidence="6 7" key="1">
    <citation type="journal article" date="2024" name="Plant J.">
        <title>Genome sequences and population genomics reveal climatic adaptation and genomic divergence between two closely related sweetgum species.</title>
        <authorList>
            <person name="Xu W.Q."/>
            <person name="Ren C.Q."/>
            <person name="Zhang X.Y."/>
            <person name="Comes H.P."/>
            <person name="Liu X.H."/>
            <person name="Li Y.G."/>
            <person name="Kettle C.J."/>
            <person name="Jalonen R."/>
            <person name="Gaisberger H."/>
            <person name="Ma Y.Z."/>
            <person name="Qiu Y.X."/>
        </authorList>
    </citation>
    <scope>NUCLEOTIDE SEQUENCE [LARGE SCALE GENOMIC DNA]</scope>
    <source>
        <strain evidence="6">Hangzhou</strain>
    </source>
</reference>